<proteinExistence type="predicted"/>
<dbReference type="Proteomes" id="UP000654075">
    <property type="component" value="Unassembled WGS sequence"/>
</dbReference>
<gene>
    <name evidence="1" type="ORF">PGLA1383_LOCUS18910</name>
</gene>
<comment type="caution">
    <text evidence="1">The sequence shown here is derived from an EMBL/GenBank/DDBJ whole genome shotgun (WGS) entry which is preliminary data.</text>
</comment>
<protein>
    <submittedName>
        <fullName evidence="1">Uncharacterized protein</fullName>
    </submittedName>
</protein>
<reference evidence="1" key="1">
    <citation type="submission" date="2021-02" db="EMBL/GenBank/DDBJ databases">
        <authorList>
            <person name="Dougan E. K."/>
            <person name="Rhodes N."/>
            <person name="Thang M."/>
            <person name="Chan C."/>
        </authorList>
    </citation>
    <scope>NUCLEOTIDE SEQUENCE</scope>
</reference>
<dbReference type="AlphaFoldDB" id="A0A813EJU5"/>
<dbReference type="EMBL" id="CAJNNV010012283">
    <property type="protein sequence ID" value="CAE8600595.1"/>
    <property type="molecule type" value="Genomic_DNA"/>
</dbReference>
<organism evidence="1 2">
    <name type="scientific">Polarella glacialis</name>
    <name type="common">Dinoflagellate</name>
    <dbReference type="NCBI Taxonomy" id="89957"/>
    <lineage>
        <taxon>Eukaryota</taxon>
        <taxon>Sar</taxon>
        <taxon>Alveolata</taxon>
        <taxon>Dinophyceae</taxon>
        <taxon>Suessiales</taxon>
        <taxon>Suessiaceae</taxon>
        <taxon>Polarella</taxon>
    </lineage>
</organism>
<sequence>MGARLCCEEEETELDTVKVMQLMSGPSGMDMMERLPSDVPADNAVLFDGKLTGKWRKQIDNSNVGIIKMAEIEWDPSFFQNQTSALRQVDATTMIMKLESQEHTAKVSLSGQMSITWSDGEVWLRR</sequence>
<evidence type="ECO:0000313" key="1">
    <source>
        <dbReference type="EMBL" id="CAE8600595.1"/>
    </source>
</evidence>
<accession>A0A813EJU5</accession>
<name>A0A813EJU5_POLGL</name>
<evidence type="ECO:0000313" key="2">
    <source>
        <dbReference type="Proteomes" id="UP000654075"/>
    </source>
</evidence>
<keyword evidence="2" id="KW-1185">Reference proteome</keyword>
<dbReference type="OrthoDB" id="407154at2759"/>